<evidence type="ECO:0000313" key="2">
    <source>
        <dbReference type="EMBL" id="SCL48104.1"/>
    </source>
</evidence>
<proteinExistence type="predicted"/>
<dbReference type="EMBL" id="FMIA01000002">
    <property type="protein sequence ID" value="SCL48104.1"/>
    <property type="molecule type" value="Genomic_DNA"/>
</dbReference>
<dbReference type="STRING" id="683228.GA0070617_0777"/>
<sequence length="102" mass="10925">MVREYDTQLVESVAVRRARMRELLLWGGQRRIRATGDGLRWLRIGLVLAAVACAGCVGWSFLRGVVADQQRARAAVPVQPASAVVPAKPAGAVVPVQPAGPR</sequence>
<keyword evidence="1" id="KW-0472">Membrane</keyword>
<keyword evidence="1" id="KW-1133">Transmembrane helix</keyword>
<dbReference type="Proteomes" id="UP000198937">
    <property type="component" value="Unassembled WGS sequence"/>
</dbReference>
<accession>A0A1C6U262</accession>
<evidence type="ECO:0000313" key="3">
    <source>
        <dbReference type="Proteomes" id="UP000198937"/>
    </source>
</evidence>
<keyword evidence="3" id="KW-1185">Reference proteome</keyword>
<feature type="transmembrane region" description="Helical" evidence="1">
    <location>
        <begin position="41"/>
        <end position="62"/>
    </location>
</feature>
<keyword evidence="1" id="KW-0812">Transmembrane</keyword>
<organism evidence="2 3">
    <name type="scientific">Micromonospora yangpuensis</name>
    <dbReference type="NCBI Taxonomy" id="683228"/>
    <lineage>
        <taxon>Bacteria</taxon>
        <taxon>Bacillati</taxon>
        <taxon>Actinomycetota</taxon>
        <taxon>Actinomycetes</taxon>
        <taxon>Micromonosporales</taxon>
        <taxon>Micromonosporaceae</taxon>
        <taxon>Micromonospora</taxon>
    </lineage>
</organism>
<protein>
    <submittedName>
        <fullName evidence="2">Uncharacterized protein</fullName>
    </submittedName>
</protein>
<dbReference type="RefSeq" id="WP_217628767.1">
    <property type="nucleotide sequence ID" value="NZ_BMMJ01000006.1"/>
</dbReference>
<name>A0A1C6U262_9ACTN</name>
<evidence type="ECO:0000256" key="1">
    <source>
        <dbReference type="SAM" id="Phobius"/>
    </source>
</evidence>
<gene>
    <name evidence="2" type="ORF">GA0070617_0777</name>
</gene>
<reference evidence="3" key="1">
    <citation type="submission" date="2016-06" db="EMBL/GenBank/DDBJ databases">
        <authorList>
            <person name="Varghese N."/>
            <person name="Submissions Spin"/>
        </authorList>
    </citation>
    <scope>NUCLEOTIDE SEQUENCE [LARGE SCALE GENOMIC DNA]</scope>
    <source>
        <strain evidence="3">DSM 45577</strain>
    </source>
</reference>
<dbReference type="AlphaFoldDB" id="A0A1C6U262"/>